<evidence type="ECO:0000256" key="3">
    <source>
        <dbReference type="ARBA" id="ARBA00022989"/>
    </source>
</evidence>
<feature type="region of interest" description="Disordered" evidence="6">
    <location>
        <begin position="317"/>
        <end position="347"/>
    </location>
</feature>
<feature type="compositionally biased region" description="Basic and acidic residues" evidence="6">
    <location>
        <begin position="320"/>
        <end position="337"/>
    </location>
</feature>
<keyword evidence="10" id="KW-1185">Reference proteome</keyword>
<keyword evidence="2 7" id="KW-0812">Transmembrane</keyword>
<gene>
    <name evidence="9" type="ORF">ABVK25_009934</name>
</gene>
<protein>
    <recommendedName>
        <fullName evidence="8">Rhodopsin domain-containing protein</fullName>
    </recommendedName>
</protein>
<evidence type="ECO:0000256" key="1">
    <source>
        <dbReference type="ARBA" id="ARBA00004141"/>
    </source>
</evidence>
<evidence type="ECO:0000256" key="4">
    <source>
        <dbReference type="ARBA" id="ARBA00023136"/>
    </source>
</evidence>
<evidence type="ECO:0000256" key="6">
    <source>
        <dbReference type="SAM" id="MobiDB-lite"/>
    </source>
</evidence>
<name>A0ABR4AWA9_9LECA</name>
<comment type="similarity">
    <text evidence="5">Belongs to the SAT4 family.</text>
</comment>
<dbReference type="InterPro" id="IPR049326">
    <property type="entry name" value="Rhodopsin_dom_fungi"/>
</dbReference>
<evidence type="ECO:0000313" key="9">
    <source>
        <dbReference type="EMBL" id="KAL2049839.1"/>
    </source>
</evidence>
<feature type="domain" description="Rhodopsin" evidence="8">
    <location>
        <begin position="39"/>
        <end position="291"/>
    </location>
</feature>
<evidence type="ECO:0000313" key="10">
    <source>
        <dbReference type="Proteomes" id="UP001590951"/>
    </source>
</evidence>
<feature type="transmembrane region" description="Helical" evidence="7">
    <location>
        <begin position="55"/>
        <end position="82"/>
    </location>
</feature>
<dbReference type="InterPro" id="IPR052337">
    <property type="entry name" value="SAT4-like"/>
</dbReference>
<feature type="transmembrane region" description="Helical" evidence="7">
    <location>
        <begin position="143"/>
        <end position="164"/>
    </location>
</feature>
<organism evidence="9 10">
    <name type="scientific">Lepraria finkii</name>
    <dbReference type="NCBI Taxonomy" id="1340010"/>
    <lineage>
        <taxon>Eukaryota</taxon>
        <taxon>Fungi</taxon>
        <taxon>Dikarya</taxon>
        <taxon>Ascomycota</taxon>
        <taxon>Pezizomycotina</taxon>
        <taxon>Lecanoromycetes</taxon>
        <taxon>OSLEUM clade</taxon>
        <taxon>Lecanoromycetidae</taxon>
        <taxon>Lecanorales</taxon>
        <taxon>Lecanorineae</taxon>
        <taxon>Stereocaulaceae</taxon>
        <taxon>Lepraria</taxon>
    </lineage>
</organism>
<dbReference type="Pfam" id="PF20684">
    <property type="entry name" value="Fung_rhodopsin"/>
    <property type="match status" value="1"/>
</dbReference>
<sequence length="389" mass="42759">MPTGNPPFPGLPEASTVTPKTVIAVGAVLPALATIAVALRFYVRIARTKSVGVDDFLILFALTLTIALGIMIIVGSAVHALAQPTPLGDGPEGFLVVLNDAIITTEKMKWTFNLLQVLVLGTIKLSVLFFYRRIFRGKTFDYYSRGMITIVGAWTITFFFTVLFECGTKFEYLWSTLLNLLTHCTNDLMYLKAYAISDVITDGLILATPIPIIWRLQMSVGRKLAVGAAFLLGLVAIAAGLARVVIFVSQLADGFSISQGILIITTWMYWSMIELGLSIIAACLPTLRPLLGEWSLQGYYKFLRSYITLRSKSSSTRRNRSSELESEKSEDLGKELEGSSNSSQVGILPPNVARMATNVYPMKDVEAQTTITSSRVTARDQIERASYIQ</sequence>
<keyword evidence="4 7" id="KW-0472">Membrane</keyword>
<evidence type="ECO:0000256" key="7">
    <source>
        <dbReference type="SAM" id="Phobius"/>
    </source>
</evidence>
<proteinExistence type="inferred from homology"/>
<comment type="subcellular location">
    <subcellularLocation>
        <location evidence="1">Membrane</location>
        <topology evidence="1">Multi-pass membrane protein</topology>
    </subcellularLocation>
</comment>
<accession>A0ABR4AWA9</accession>
<dbReference type="Proteomes" id="UP001590951">
    <property type="component" value="Unassembled WGS sequence"/>
</dbReference>
<feature type="transmembrane region" description="Helical" evidence="7">
    <location>
        <begin position="22"/>
        <end position="43"/>
    </location>
</feature>
<keyword evidence="3 7" id="KW-1133">Transmembrane helix</keyword>
<dbReference type="PANTHER" id="PTHR33048:SF157">
    <property type="entry name" value="INTEGRAL MEMBRANE PROTEIN"/>
    <property type="match status" value="1"/>
</dbReference>
<feature type="transmembrane region" description="Helical" evidence="7">
    <location>
        <begin position="267"/>
        <end position="287"/>
    </location>
</feature>
<evidence type="ECO:0000256" key="5">
    <source>
        <dbReference type="ARBA" id="ARBA00038359"/>
    </source>
</evidence>
<evidence type="ECO:0000256" key="2">
    <source>
        <dbReference type="ARBA" id="ARBA00022692"/>
    </source>
</evidence>
<feature type="transmembrane region" description="Helical" evidence="7">
    <location>
        <begin position="226"/>
        <end position="247"/>
    </location>
</feature>
<dbReference type="PANTHER" id="PTHR33048">
    <property type="entry name" value="PTH11-LIKE INTEGRAL MEMBRANE PROTEIN (AFU_ORTHOLOGUE AFUA_5G11245)"/>
    <property type="match status" value="1"/>
</dbReference>
<reference evidence="9 10" key="1">
    <citation type="submission" date="2024-09" db="EMBL/GenBank/DDBJ databases">
        <title>Rethinking Asexuality: The Enigmatic Case of Functional Sexual Genes in Lepraria (Stereocaulaceae).</title>
        <authorList>
            <person name="Doellman M."/>
            <person name="Sun Y."/>
            <person name="Barcenas-Pena A."/>
            <person name="Lumbsch H.T."/>
            <person name="Grewe F."/>
        </authorList>
    </citation>
    <scope>NUCLEOTIDE SEQUENCE [LARGE SCALE GENOMIC DNA]</scope>
    <source>
        <strain evidence="9 10">Grewe 0041</strain>
    </source>
</reference>
<feature type="transmembrane region" description="Helical" evidence="7">
    <location>
        <begin position="110"/>
        <end position="131"/>
    </location>
</feature>
<comment type="caution">
    <text evidence="9">The sequence shown here is derived from an EMBL/GenBank/DDBJ whole genome shotgun (WGS) entry which is preliminary data.</text>
</comment>
<dbReference type="EMBL" id="JBHFEH010000057">
    <property type="protein sequence ID" value="KAL2049839.1"/>
    <property type="molecule type" value="Genomic_DNA"/>
</dbReference>
<evidence type="ECO:0000259" key="8">
    <source>
        <dbReference type="Pfam" id="PF20684"/>
    </source>
</evidence>